<dbReference type="EMBL" id="JBBNAE010000011">
    <property type="protein sequence ID" value="KAK9084655.1"/>
    <property type="molecule type" value="Genomic_DNA"/>
</dbReference>
<sequence length="62" mass="7393">MHRIILEMLNKVIQGKCCHDRVSRTLVTQGDQWRLDLPRDACAREIKIPPIYTTRWIKCMQI</sequence>
<gene>
    <name evidence="1" type="ORF">Sjap_025066</name>
</gene>
<name>A0AAP0E0Y3_9MAGN</name>
<accession>A0AAP0E0Y3</accession>
<proteinExistence type="predicted"/>
<keyword evidence="2" id="KW-1185">Reference proteome</keyword>
<comment type="caution">
    <text evidence="1">The sequence shown here is derived from an EMBL/GenBank/DDBJ whole genome shotgun (WGS) entry which is preliminary data.</text>
</comment>
<evidence type="ECO:0000313" key="1">
    <source>
        <dbReference type="EMBL" id="KAK9084655.1"/>
    </source>
</evidence>
<evidence type="ECO:0000313" key="2">
    <source>
        <dbReference type="Proteomes" id="UP001417504"/>
    </source>
</evidence>
<dbReference type="Proteomes" id="UP001417504">
    <property type="component" value="Unassembled WGS sequence"/>
</dbReference>
<dbReference type="AlphaFoldDB" id="A0AAP0E0Y3"/>
<protein>
    <submittedName>
        <fullName evidence="1">Uncharacterized protein</fullName>
    </submittedName>
</protein>
<organism evidence="1 2">
    <name type="scientific">Stephania japonica</name>
    <dbReference type="NCBI Taxonomy" id="461633"/>
    <lineage>
        <taxon>Eukaryota</taxon>
        <taxon>Viridiplantae</taxon>
        <taxon>Streptophyta</taxon>
        <taxon>Embryophyta</taxon>
        <taxon>Tracheophyta</taxon>
        <taxon>Spermatophyta</taxon>
        <taxon>Magnoliopsida</taxon>
        <taxon>Ranunculales</taxon>
        <taxon>Menispermaceae</taxon>
        <taxon>Menispermoideae</taxon>
        <taxon>Cissampelideae</taxon>
        <taxon>Stephania</taxon>
    </lineage>
</organism>
<reference evidence="1 2" key="1">
    <citation type="submission" date="2024-01" db="EMBL/GenBank/DDBJ databases">
        <title>Genome assemblies of Stephania.</title>
        <authorList>
            <person name="Yang L."/>
        </authorList>
    </citation>
    <scope>NUCLEOTIDE SEQUENCE [LARGE SCALE GENOMIC DNA]</scope>
    <source>
        <strain evidence="1">QJT</strain>
        <tissue evidence="1">Leaf</tissue>
    </source>
</reference>